<feature type="active site" description="Nucleophile" evidence="2">
    <location>
        <position position="47"/>
    </location>
</feature>
<organism evidence="4 5">
    <name type="scientific">Kineococcus rhizosphaerae</name>
    <dbReference type="NCBI Taxonomy" id="559628"/>
    <lineage>
        <taxon>Bacteria</taxon>
        <taxon>Bacillati</taxon>
        <taxon>Actinomycetota</taxon>
        <taxon>Actinomycetes</taxon>
        <taxon>Kineosporiales</taxon>
        <taxon>Kineosporiaceae</taxon>
        <taxon>Kineococcus</taxon>
    </lineage>
</organism>
<evidence type="ECO:0000313" key="4">
    <source>
        <dbReference type="EMBL" id="PRY18505.1"/>
    </source>
</evidence>
<dbReference type="Gene3D" id="3.40.1090.10">
    <property type="entry name" value="Cytosolic phospholipase A2 catalytic domain"/>
    <property type="match status" value="2"/>
</dbReference>
<dbReference type="OrthoDB" id="2339873at2"/>
<sequence length="290" mass="29004">MNGRALVLGGGGSAGNAWSIGAVAGLADAGLDVLGGDRAADLVVGTSAGATAAAQLLARPAADLLADVLATARPRGRPARSAGHDVLAASNAVIAASTGPEDVRRRLGASMLAGEEPGSIAEVVARRRALVASRLPSAEWPARRLLITAVDATTGEPVVLDSGSGLDLVDAVCASTSGPGGAPHAAGGRRFLDGGYRAGENADLAQGFARVLVLAPLGGRTRMPLSWGMHLAPQVEALRAAGSRVETVFPDGGAHAFGTDLMDPAARPPAARAGFALGRHLARSLDGFWS</sequence>
<dbReference type="PROSITE" id="PS51635">
    <property type="entry name" value="PNPLA"/>
    <property type="match status" value="1"/>
</dbReference>
<reference evidence="4 5" key="1">
    <citation type="submission" date="2018-03" db="EMBL/GenBank/DDBJ databases">
        <title>Genomic Encyclopedia of Archaeal and Bacterial Type Strains, Phase II (KMG-II): from individual species to whole genera.</title>
        <authorList>
            <person name="Goeker M."/>
        </authorList>
    </citation>
    <scope>NUCLEOTIDE SEQUENCE [LARGE SCALE GENOMIC DNA]</scope>
    <source>
        <strain evidence="4 5">DSM 19711</strain>
    </source>
</reference>
<dbReference type="GO" id="GO:0016042">
    <property type="term" value="P:lipid catabolic process"/>
    <property type="evidence" value="ECO:0007669"/>
    <property type="project" value="UniProtKB-UniRule"/>
</dbReference>
<keyword evidence="1 2" id="KW-0443">Lipid metabolism</keyword>
<keyword evidence="2" id="KW-0378">Hydrolase</keyword>
<proteinExistence type="predicted"/>
<dbReference type="RefSeq" id="WP_106207009.1">
    <property type="nucleotide sequence ID" value="NZ_PVZF01000001.1"/>
</dbReference>
<feature type="domain" description="PNPLA" evidence="3">
    <location>
        <begin position="7"/>
        <end position="206"/>
    </location>
</feature>
<keyword evidence="5" id="KW-1185">Reference proteome</keyword>
<dbReference type="GO" id="GO:0016787">
    <property type="term" value="F:hydrolase activity"/>
    <property type="evidence" value="ECO:0007669"/>
    <property type="project" value="UniProtKB-UniRule"/>
</dbReference>
<dbReference type="EMBL" id="PVZF01000001">
    <property type="protein sequence ID" value="PRY18505.1"/>
    <property type="molecule type" value="Genomic_DNA"/>
</dbReference>
<dbReference type="Pfam" id="PF01734">
    <property type="entry name" value="Patatin"/>
    <property type="match status" value="1"/>
</dbReference>
<evidence type="ECO:0000259" key="3">
    <source>
        <dbReference type="PROSITE" id="PS51635"/>
    </source>
</evidence>
<accession>A0A2T0RBG1</accession>
<dbReference type="SUPFAM" id="SSF52151">
    <property type="entry name" value="FabD/lysophospholipase-like"/>
    <property type="match status" value="1"/>
</dbReference>
<feature type="active site" description="Proton acceptor" evidence="2">
    <location>
        <position position="193"/>
    </location>
</feature>
<dbReference type="AlphaFoldDB" id="A0A2T0RBG1"/>
<comment type="caution">
    <text evidence="4">The sequence shown here is derived from an EMBL/GenBank/DDBJ whole genome shotgun (WGS) entry which is preliminary data.</text>
</comment>
<comment type="caution">
    <text evidence="2">Lacks conserved residue(s) required for the propagation of feature annotation.</text>
</comment>
<dbReference type="Proteomes" id="UP000238083">
    <property type="component" value="Unassembled WGS sequence"/>
</dbReference>
<keyword evidence="2" id="KW-0442">Lipid degradation</keyword>
<feature type="short sequence motif" description="GXSXG" evidence="2">
    <location>
        <begin position="45"/>
        <end position="49"/>
    </location>
</feature>
<name>A0A2T0RBG1_9ACTN</name>
<evidence type="ECO:0000313" key="5">
    <source>
        <dbReference type="Proteomes" id="UP000238083"/>
    </source>
</evidence>
<dbReference type="InterPro" id="IPR002641">
    <property type="entry name" value="PNPLA_dom"/>
</dbReference>
<evidence type="ECO:0000256" key="2">
    <source>
        <dbReference type="PROSITE-ProRule" id="PRU01161"/>
    </source>
</evidence>
<feature type="short sequence motif" description="DGA/G" evidence="2">
    <location>
        <begin position="193"/>
        <end position="195"/>
    </location>
</feature>
<gene>
    <name evidence="4" type="ORF">CLV37_101750</name>
</gene>
<evidence type="ECO:0000256" key="1">
    <source>
        <dbReference type="ARBA" id="ARBA00023098"/>
    </source>
</evidence>
<protein>
    <submittedName>
        <fullName evidence="4">NTE family protein</fullName>
    </submittedName>
</protein>
<dbReference type="InterPro" id="IPR016035">
    <property type="entry name" value="Acyl_Trfase/lysoPLipase"/>
</dbReference>